<dbReference type="Gene3D" id="3.40.190.290">
    <property type="match status" value="1"/>
</dbReference>
<dbReference type="InterPro" id="IPR000847">
    <property type="entry name" value="LysR_HTH_N"/>
</dbReference>
<name>A0A6G8RVY9_9GAMM</name>
<dbReference type="PANTHER" id="PTHR30537:SF5">
    <property type="entry name" value="HTH-TYPE TRANSCRIPTIONAL ACTIVATOR TTDR-RELATED"/>
    <property type="match status" value="1"/>
</dbReference>
<evidence type="ECO:0000259" key="5">
    <source>
        <dbReference type="PROSITE" id="PS50931"/>
    </source>
</evidence>
<dbReference type="InterPro" id="IPR058163">
    <property type="entry name" value="LysR-type_TF_proteobact-type"/>
</dbReference>
<dbReference type="EMBL" id="CP049801">
    <property type="protein sequence ID" value="QIO06047.1"/>
    <property type="molecule type" value="Genomic_DNA"/>
</dbReference>
<dbReference type="KEGG" id="asha:G8E00_08825"/>
<evidence type="ECO:0000313" key="7">
    <source>
        <dbReference type="Proteomes" id="UP000502297"/>
    </source>
</evidence>
<proteinExistence type="inferred from homology"/>
<dbReference type="SUPFAM" id="SSF46785">
    <property type="entry name" value="Winged helix' DNA-binding domain"/>
    <property type="match status" value="1"/>
</dbReference>
<organism evidence="6 7">
    <name type="scientific">Acinetobacter shaoyimingii</name>
    <dbReference type="NCBI Taxonomy" id="2715164"/>
    <lineage>
        <taxon>Bacteria</taxon>
        <taxon>Pseudomonadati</taxon>
        <taxon>Pseudomonadota</taxon>
        <taxon>Gammaproteobacteria</taxon>
        <taxon>Moraxellales</taxon>
        <taxon>Moraxellaceae</taxon>
        <taxon>Acinetobacter</taxon>
    </lineage>
</organism>
<evidence type="ECO:0000256" key="4">
    <source>
        <dbReference type="ARBA" id="ARBA00023163"/>
    </source>
</evidence>
<reference evidence="6 7" key="1">
    <citation type="submission" date="2020-03" db="EMBL/GenBank/DDBJ databases">
        <authorList>
            <person name="Zhu W."/>
        </authorList>
    </citation>
    <scope>NUCLEOTIDE SEQUENCE [LARGE SCALE GENOMIC DNA]</scope>
    <source>
        <strain evidence="6 7">323-1</strain>
    </source>
</reference>
<dbReference type="AlphaFoldDB" id="A0A6G8RVY9"/>
<dbReference type="InterPro" id="IPR036390">
    <property type="entry name" value="WH_DNA-bd_sf"/>
</dbReference>
<dbReference type="Gene3D" id="1.10.10.10">
    <property type="entry name" value="Winged helix-like DNA-binding domain superfamily/Winged helix DNA-binding domain"/>
    <property type="match status" value="1"/>
</dbReference>
<dbReference type="SUPFAM" id="SSF53850">
    <property type="entry name" value="Periplasmic binding protein-like II"/>
    <property type="match status" value="1"/>
</dbReference>
<evidence type="ECO:0000313" key="6">
    <source>
        <dbReference type="EMBL" id="QIO06047.1"/>
    </source>
</evidence>
<keyword evidence="7" id="KW-1185">Reference proteome</keyword>
<dbReference type="Pfam" id="PF03466">
    <property type="entry name" value="LysR_substrate"/>
    <property type="match status" value="1"/>
</dbReference>
<dbReference type="InterPro" id="IPR036388">
    <property type="entry name" value="WH-like_DNA-bd_sf"/>
</dbReference>
<keyword evidence="3" id="KW-0238">DNA-binding</keyword>
<gene>
    <name evidence="6" type="ORF">G8E00_08825</name>
</gene>
<dbReference type="GO" id="GO:0043565">
    <property type="term" value="F:sequence-specific DNA binding"/>
    <property type="evidence" value="ECO:0007669"/>
    <property type="project" value="TreeGrafter"/>
</dbReference>
<keyword evidence="4" id="KW-0804">Transcription</keyword>
<dbReference type="InterPro" id="IPR005119">
    <property type="entry name" value="LysR_subst-bd"/>
</dbReference>
<dbReference type="GO" id="GO:0003700">
    <property type="term" value="F:DNA-binding transcription factor activity"/>
    <property type="evidence" value="ECO:0007669"/>
    <property type="project" value="InterPro"/>
</dbReference>
<comment type="similarity">
    <text evidence="1">Belongs to the LysR transcriptional regulatory family.</text>
</comment>
<dbReference type="Pfam" id="PF00126">
    <property type="entry name" value="HTH_1"/>
    <property type="match status" value="1"/>
</dbReference>
<dbReference type="GO" id="GO:0006351">
    <property type="term" value="P:DNA-templated transcription"/>
    <property type="evidence" value="ECO:0007669"/>
    <property type="project" value="TreeGrafter"/>
</dbReference>
<evidence type="ECO:0000256" key="3">
    <source>
        <dbReference type="ARBA" id="ARBA00023125"/>
    </source>
</evidence>
<protein>
    <submittedName>
        <fullName evidence="6">LysR family transcriptional regulator</fullName>
    </submittedName>
</protein>
<evidence type="ECO:0000256" key="2">
    <source>
        <dbReference type="ARBA" id="ARBA00023015"/>
    </source>
</evidence>
<keyword evidence="2" id="KW-0805">Transcription regulation</keyword>
<dbReference type="Proteomes" id="UP000502297">
    <property type="component" value="Chromosome"/>
</dbReference>
<dbReference type="RefSeq" id="WP_166009726.1">
    <property type="nucleotide sequence ID" value="NZ_CP049801.1"/>
</dbReference>
<evidence type="ECO:0000256" key="1">
    <source>
        <dbReference type="ARBA" id="ARBA00009437"/>
    </source>
</evidence>
<feature type="domain" description="HTH lysR-type" evidence="5">
    <location>
        <begin position="1"/>
        <end position="58"/>
    </location>
</feature>
<dbReference type="PROSITE" id="PS50931">
    <property type="entry name" value="HTH_LYSR"/>
    <property type="match status" value="1"/>
</dbReference>
<dbReference type="FunFam" id="3.40.190.290:FF:000001">
    <property type="entry name" value="Transcriptional regulator, LysR family"/>
    <property type="match status" value="1"/>
</dbReference>
<dbReference type="CDD" id="cd08422">
    <property type="entry name" value="PBP2_CrgA_like"/>
    <property type="match status" value="1"/>
</dbReference>
<sequence length="300" mass="34149">MNTEDFHFFIRVAELKSMSQVAKETNLAVSVVSQKIQRLEKSMSLRLFHRTTRTLTLTQEGQQLLKYGRGYLQGLEILIDDLKSMDQQLIGDLHISASTTFATHVLIPLLSAFMIQHPKIKVHLELDDQNIDLIEQGVDLAIRIGTLSDSSLVAQRLMDNPRLLCASPNYLRRFGIPKTLEDLKNHQCIIQKHQHGLTQIWNLVDENNSLQNIHINGHFFCNSGEAIRQASLSGLGISNHSLWHVKKDLDSGTLVQVLSEYKVQPTAVYAVTSNKKFISHKVQVLIDYLKQNLLKYENFI</sequence>
<dbReference type="PANTHER" id="PTHR30537">
    <property type="entry name" value="HTH-TYPE TRANSCRIPTIONAL REGULATOR"/>
    <property type="match status" value="1"/>
</dbReference>
<accession>A0A6G8RVY9</accession>